<keyword evidence="2" id="KW-0449">Lipoprotein</keyword>
<dbReference type="EMBL" id="FLRB01000019">
    <property type="protein sequence ID" value="SBT22515.1"/>
    <property type="molecule type" value="Genomic_DNA"/>
</dbReference>
<feature type="chain" id="PRO_5008677018" evidence="1">
    <location>
        <begin position="20"/>
        <end position="185"/>
    </location>
</feature>
<evidence type="ECO:0000256" key="1">
    <source>
        <dbReference type="SAM" id="SignalP"/>
    </source>
</evidence>
<evidence type="ECO:0000313" key="3">
    <source>
        <dbReference type="EMBL" id="SBT22515.1"/>
    </source>
</evidence>
<dbReference type="OrthoDB" id="6398264at2"/>
<dbReference type="Proteomes" id="UP000092871">
    <property type="component" value="Unassembled WGS sequence"/>
</dbReference>
<evidence type="ECO:0000313" key="2">
    <source>
        <dbReference type="EMBL" id="SBT18135.1"/>
    </source>
</evidence>
<keyword evidence="4" id="KW-1185">Reference proteome</keyword>
<reference evidence="3 4" key="2">
    <citation type="submission" date="2016-06" db="EMBL/GenBank/DDBJ databases">
        <authorList>
            <person name="Rodrigo-Torres L."/>
            <person name="Arahal D.R."/>
        </authorList>
    </citation>
    <scope>NUCLEOTIDE SEQUENCE [LARGE SCALE GENOMIC DNA]</scope>
    <source>
        <strain evidence="3 4">CECT 5116</strain>
    </source>
</reference>
<evidence type="ECO:0000313" key="5">
    <source>
        <dbReference type="Proteomes" id="UP000092871"/>
    </source>
</evidence>
<reference evidence="2 5" key="1">
    <citation type="submission" date="2016-06" db="EMBL/GenBank/DDBJ databases">
        <authorList>
            <person name="Kjaerup R.B."/>
            <person name="Dalgaard T.S."/>
            <person name="Juul-Madsen H.R."/>
        </authorList>
    </citation>
    <scope>NUCLEOTIDE SEQUENCE [LARGE SCALE GENOMIC DNA]</scope>
    <source>
        <strain evidence="2 5">CECT 5115</strain>
    </source>
</reference>
<dbReference type="Gene3D" id="3.15.10.40">
    <property type="entry name" value="Uncharacterised protein PF07273, DUF1439"/>
    <property type="match status" value="1"/>
</dbReference>
<feature type="signal peptide" evidence="1">
    <location>
        <begin position="1"/>
        <end position="19"/>
    </location>
</feature>
<dbReference type="Proteomes" id="UP000092840">
    <property type="component" value="Unassembled WGS sequence"/>
</dbReference>
<name>A0A1C3JSQ4_9GAMM</name>
<dbReference type="AlphaFoldDB" id="A0A1C3JSQ4"/>
<proteinExistence type="predicted"/>
<evidence type="ECO:0000313" key="4">
    <source>
        <dbReference type="Proteomes" id="UP000092840"/>
    </source>
</evidence>
<keyword evidence="1" id="KW-0732">Signal</keyword>
<gene>
    <name evidence="2" type="primary">yceB</name>
    <name evidence="2" type="ORF">MGA5115_02256</name>
    <name evidence="3" type="ORF">MGA5116_03138</name>
</gene>
<dbReference type="InterPro" id="IPR010835">
    <property type="entry name" value="DUF1439"/>
</dbReference>
<dbReference type="PROSITE" id="PS51257">
    <property type="entry name" value="PROKAR_LIPOPROTEIN"/>
    <property type="match status" value="1"/>
</dbReference>
<dbReference type="EMBL" id="FLRA01000017">
    <property type="protein sequence ID" value="SBT18135.1"/>
    <property type="molecule type" value="Genomic_DNA"/>
</dbReference>
<organism evidence="2 5">
    <name type="scientific">Marinomonas gallaica</name>
    <dbReference type="NCBI Taxonomy" id="1806667"/>
    <lineage>
        <taxon>Bacteria</taxon>
        <taxon>Pseudomonadati</taxon>
        <taxon>Pseudomonadota</taxon>
        <taxon>Gammaproteobacteria</taxon>
        <taxon>Oceanospirillales</taxon>
        <taxon>Oceanospirillaceae</taxon>
        <taxon>Marinomonas</taxon>
    </lineage>
</organism>
<accession>A0A1C3JSQ4</accession>
<dbReference type="Pfam" id="PF07273">
    <property type="entry name" value="DUF1439"/>
    <property type="match status" value="1"/>
</dbReference>
<sequence length="185" mass="19922">MKAFFVVLLTIIISGCATLSQLSTYTVSNAELESVLDSQLGKLQKQSELAGIPLELTVDDMTVDIGPDGRDVVRLGALATASINVFGFKYPAKLSLEMEGAPYYDSEKKAIFVRSLSLLDSTIDAAGYKGNLAPVSKEVMMLINGYLASNPVYTLDTTNNTLRLLSSVPLNLSIEQGKLALQPKQ</sequence>
<protein>
    <submittedName>
        <fullName evidence="2 3">Lipoprotein YceB</fullName>
    </submittedName>
</protein>
<dbReference type="RefSeq" id="WP_067036466.1">
    <property type="nucleotide sequence ID" value="NZ_FLRA01000017.1"/>
</dbReference>